<name>A0A6A4Z9D9_APHAT</name>
<organism evidence="1 2">
    <name type="scientific">Aphanomyces astaci</name>
    <name type="common">Crayfish plague agent</name>
    <dbReference type="NCBI Taxonomy" id="112090"/>
    <lineage>
        <taxon>Eukaryota</taxon>
        <taxon>Sar</taxon>
        <taxon>Stramenopiles</taxon>
        <taxon>Oomycota</taxon>
        <taxon>Saprolegniomycetes</taxon>
        <taxon>Saprolegniales</taxon>
        <taxon>Verrucalvaceae</taxon>
        <taxon>Aphanomyces</taxon>
    </lineage>
</organism>
<dbReference type="PANTHER" id="PTHR47169">
    <property type="entry name" value="OS01G0541250 PROTEIN"/>
    <property type="match status" value="1"/>
</dbReference>
<comment type="caution">
    <text evidence="1">The sequence shown here is derived from an EMBL/GenBank/DDBJ whole genome shotgun (WGS) entry which is preliminary data.</text>
</comment>
<gene>
    <name evidence="1" type="ORF">AaE_013733</name>
</gene>
<evidence type="ECO:0000313" key="1">
    <source>
        <dbReference type="EMBL" id="KAF0707186.1"/>
    </source>
</evidence>
<dbReference type="Proteomes" id="UP000469452">
    <property type="component" value="Unassembled WGS sequence"/>
</dbReference>
<reference evidence="1 2" key="1">
    <citation type="submission" date="2019-06" db="EMBL/GenBank/DDBJ databases">
        <title>Genomics analysis of Aphanomyces spp. identifies a new class of oomycete effector associated with host adaptation.</title>
        <authorList>
            <person name="Gaulin E."/>
        </authorList>
    </citation>
    <scope>NUCLEOTIDE SEQUENCE [LARGE SCALE GENOMIC DNA]</scope>
    <source>
        <strain evidence="1 2">E</strain>
    </source>
</reference>
<dbReference type="EMBL" id="VJMI01019504">
    <property type="protein sequence ID" value="KAF0707186.1"/>
    <property type="molecule type" value="Genomic_DNA"/>
</dbReference>
<evidence type="ECO:0000313" key="2">
    <source>
        <dbReference type="Proteomes" id="UP000469452"/>
    </source>
</evidence>
<dbReference type="InterPro" id="IPR036397">
    <property type="entry name" value="RNaseH_sf"/>
</dbReference>
<dbReference type="GO" id="GO:0003676">
    <property type="term" value="F:nucleic acid binding"/>
    <property type="evidence" value="ECO:0007669"/>
    <property type="project" value="InterPro"/>
</dbReference>
<accession>A0A6A4Z9D9</accession>
<evidence type="ECO:0008006" key="3">
    <source>
        <dbReference type="Google" id="ProtNLM"/>
    </source>
</evidence>
<dbReference type="Gene3D" id="3.30.420.10">
    <property type="entry name" value="Ribonuclease H-like superfamily/Ribonuclease H"/>
    <property type="match status" value="1"/>
</dbReference>
<proteinExistence type="predicted"/>
<sequence>MHDIVHVDEKWFYLTGVKKKFYVYEDEEVAARSIKSKNFIAKVMFLAAVARPRYNPSTKVSFDGKIGVWPFVEVAPAIRGSKNRPKGAPLTVPKNVNGTVYKAFILGRVVSAIIKKFPPGDLSRGVRIQQDNASPHRQVTTSLLRAAGVENIGVINQPPNSPDFNVLDLGFFNSIQSLQHQKCIRSIEELIDAVKVAFYELPEDTLSKTFITLQK</sequence>
<dbReference type="AlphaFoldDB" id="A0A6A4Z9D9"/>
<protein>
    <recommendedName>
        <fullName evidence="3">Tc1-like transposase DDE domain-containing protein</fullName>
    </recommendedName>
</protein>
<dbReference type="VEuPathDB" id="FungiDB:H257_06896"/>